<dbReference type="Gene3D" id="1.20.120.530">
    <property type="entry name" value="GntR ligand-binding domain-like"/>
    <property type="match status" value="1"/>
</dbReference>
<dbReference type="InterPro" id="IPR036388">
    <property type="entry name" value="WH-like_DNA-bd_sf"/>
</dbReference>
<feature type="domain" description="HTH gntR-type" evidence="5">
    <location>
        <begin position="24"/>
        <end position="94"/>
    </location>
</feature>
<dbReference type="SUPFAM" id="SSF46785">
    <property type="entry name" value="Winged helix' DNA-binding domain"/>
    <property type="match status" value="1"/>
</dbReference>
<dbReference type="Pfam" id="PF07729">
    <property type="entry name" value="FCD"/>
    <property type="match status" value="1"/>
</dbReference>
<evidence type="ECO:0000256" key="3">
    <source>
        <dbReference type="ARBA" id="ARBA00023163"/>
    </source>
</evidence>
<dbReference type="InterPro" id="IPR008920">
    <property type="entry name" value="TF_FadR/GntR_C"/>
</dbReference>
<dbReference type="SUPFAM" id="SSF48008">
    <property type="entry name" value="GntR ligand-binding domain-like"/>
    <property type="match status" value="1"/>
</dbReference>
<dbReference type="AlphaFoldDB" id="A0AA46P2Y8"/>
<evidence type="ECO:0000256" key="4">
    <source>
        <dbReference type="SAM" id="MobiDB-lite"/>
    </source>
</evidence>
<evidence type="ECO:0000313" key="6">
    <source>
        <dbReference type="EMBL" id="UYF95488.1"/>
    </source>
</evidence>
<dbReference type="EMBL" id="CP106982">
    <property type="protein sequence ID" value="UYF95488.1"/>
    <property type="molecule type" value="Genomic_DNA"/>
</dbReference>
<protein>
    <submittedName>
        <fullName evidence="6">FCD domain-containing protein</fullName>
    </submittedName>
</protein>
<dbReference type="Gene3D" id="1.10.10.10">
    <property type="entry name" value="Winged helix-like DNA-binding domain superfamily/Winged helix DNA-binding domain"/>
    <property type="match status" value="1"/>
</dbReference>
<proteinExistence type="predicted"/>
<reference evidence="6" key="1">
    <citation type="submission" date="2022-09" db="EMBL/GenBank/DDBJ databases">
        <title>The genome sequence of Rhodococcus aetherivorans N1.</title>
        <authorList>
            <person name="Jiang W."/>
        </authorList>
    </citation>
    <scope>NUCLEOTIDE SEQUENCE</scope>
    <source>
        <strain evidence="6">N1</strain>
    </source>
</reference>
<keyword evidence="3" id="KW-0804">Transcription</keyword>
<dbReference type="RefSeq" id="WP_051359211.1">
    <property type="nucleotide sequence ID" value="NZ_CM002177.1"/>
</dbReference>
<keyword evidence="2" id="KW-0238">DNA-binding</keyword>
<dbReference type="InterPro" id="IPR011711">
    <property type="entry name" value="GntR_C"/>
</dbReference>
<evidence type="ECO:0000313" key="7">
    <source>
        <dbReference type="Proteomes" id="UP001163947"/>
    </source>
</evidence>
<dbReference type="SMART" id="SM00895">
    <property type="entry name" value="FCD"/>
    <property type="match status" value="1"/>
</dbReference>
<dbReference type="InterPro" id="IPR000524">
    <property type="entry name" value="Tscrpt_reg_HTH_GntR"/>
</dbReference>
<evidence type="ECO:0000256" key="1">
    <source>
        <dbReference type="ARBA" id="ARBA00023015"/>
    </source>
</evidence>
<feature type="region of interest" description="Disordered" evidence="4">
    <location>
        <begin position="1"/>
        <end position="27"/>
    </location>
</feature>
<dbReference type="PANTHER" id="PTHR43537">
    <property type="entry name" value="TRANSCRIPTIONAL REGULATOR, GNTR FAMILY"/>
    <property type="match status" value="1"/>
</dbReference>
<dbReference type="InterPro" id="IPR036390">
    <property type="entry name" value="WH_DNA-bd_sf"/>
</dbReference>
<dbReference type="Pfam" id="PF00392">
    <property type="entry name" value="GntR"/>
    <property type="match status" value="1"/>
</dbReference>
<dbReference type="GO" id="GO:0003700">
    <property type="term" value="F:DNA-binding transcription factor activity"/>
    <property type="evidence" value="ECO:0007669"/>
    <property type="project" value="InterPro"/>
</dbReference>
<accession>A0AA46P2Y8</accession>
<dbReference type="Proteomes" id="UP001163947">
    <property type="component" value="Chromosome"/>
</dbReference>
<dbReference type="PANTHER" id="PTHR43537:SF44">
    <property type="entry name" value="GNTR FAMILY REGULATORY PROTEIN"/>
    <property type="match status" value="1"/>
</dbReference>
<sequence>MTSSTRTHSRTADGPGKKQAQRSLSRAQQVAVEVENELLAAHTPVGTSLGRRTDLMERFRVSPTVINEALRILRDRGLVVVKPGPGGGVFVASRPPQVRLGALDLWFSGTGTDPLDLFEARMHLEDVLTRVAVERAGPTDIRDMEWALESMRSAGTPRDFLDANLRLHLAIARAARIPVLAGMYEAIAAIIGGAATRVELLPDHEEMYRHSIAVHVEIVAAIRDGDREALDKCLGLHRQDLVRAVDPTRSPVAPE</sequence>
<organism evidence="6 7">
    <name type="scientific">Rhodococcus aetherivorans</name>
    <dbReference type="NCBI Taxonomy" id="191292"/>
    <lineage>
        <taxon>Bacteria</taxon>
        <taxon>Bacillati</taxon>
        <taxon>Actinomycetota</taxon>
        <taxon>Actinomycetes</taxon>
        <taxon>Mycobacteriales</taxon>
        <taxon>Nocardiaceae</taxon>
        <taxon>Rhodococcus</taxon>
    </lineage>
</organism>
<dbReference type="GeneID" id="83620135"/>
<name>A0AA46P2Y8_9NOCA</name>
<gene>
    <name evidence="6" type="ORF">OCS65_06920</name>
</gene>
<evidence type="ECO:0000256" key="2">
    <source>
        <dbReference type="ARBA" id="ARBA00023125"/>
    </source>
</evidence>
<dbReference type="SMART" id="SM00345">
    <property type="entry name" value="HTH_GNTR"/>
    <property type="match status" value="1"/>
</dbReference>
<evidence type="ECO:0000259" key="5">
    <source>
        <dbReference type="PROSITE" id="PS50949"/>
    </source>
</evidence>
<keyword evidence="1" id="KW-0805">Transcription regulation</keyword>
<dbReference type="GO" id="GO:0003677">
    <property type="term" value="F:DNA binding"/>
    <property type="evidence" value="ECO:0007669"/>
    <property type="project" value="UniProtKB-KW"/>
</dbReference>
<dbReference type="PROSITE" id="PS50949">
    <property type="entry name" value="HTH_GNTR"/>
    <property type="match status" value="1"/>
</dbReference>